<evidence type="ECO:0000313" key="7">
    <source>
        <dbReference type="Proteomes" id="UP000321617"/>
    </source>
</evidence>
<dbReference type="Gene3D" id="3.90.1150.10">
    <property type="entry name" value="Aspartate Aminotransferase, domain 1"/>
    <property type="match status" value="1"/>
</dbReference>
<dbReference type="PANTHER" id="PTHR42832">
    <property type="entry name" value="AMINO ACID AMINOTRANSFERASE"/>
    <property type="match status" value="1"/>
</dbReference>
<accession>A0A562UPS8</accession>
<dbReference type="EC" id="2.6.1.-" evidence="4"/>
<dbReference type="InterPro" id="IPR015421">
    <property type="entry name" value="PyrdxlP-dep_Trfase_major"/>
</dbReference>
<proteinExistence type="inferred from homology"/>
<dbReference type="InterPro" id="IPR015422">
    <property type="entry name" value="PyrdxlP-dep_Trfase_small"/>
</dbReference>
<evidence type="ECO:0000256" key="3">
    <source>
        <dbReference type="ARBA" id="ARBA00022679"/>
    </source>
</evidence>
<dbReference type="InterPro" id="IPR019880">
    <property type="entry name" value="OxyQ"/>
</dbReference>
<evidence type="ECO:0000313" key="6">
    <source>
        <dbReference type="EMBL" id="TWJ07625.1"/>
    </source>
</evidence>
<dbReference type="CDD" id="cd00609">
    <property type="entry name" value="AAT_like"/>
    <property type="match status" value="1"/>
</dbReference>
<dbReference type="InterPro" id="IPR004839">
    <property type="entry name" value="Aminotransferase_I/II_large"/>
</dbReference>
<comment type="caution">
    <text evidence="6">The sequence shown here is derived from an EMBL/GenBank/DDBJ whole genome shotgun (WGS) entry which is preliminary data.</text>
</comment>
<dbReference type="InterPro" id="IPR050881">
    <property type="entry name" value="LL-DAP_aminotransferase"/>
</dbReference>
<dbReference type="Proteomes" id="UP000321617">
    <property type="component" value="Unassembled WGS sequence"/>
</dbReference>
<evidence type="ECO:0000256" key="1">
    <source>
        <dbReference type="ARBA" id="ARBA00001933"/>
    </source>
</evidence>
<organism evidence="6 7">
    <name type="scientific">Stackebrandtia albiflava</name>
    <dbReference type="NCBI Taxonomy" id="406432"/>
    <lineage>
        <taxon>Bacteria</taxon>
        <taxon>Bacillati</taxon>
        <taxon>Actinomycetota</taxon>
        <taxon>Actinomycetes</taxon>
        <taxon>Glycomycetales</taxon>
        <taxon>Glycomycetaceae</taxon>
        <taxon>Stackebrandtia</taxon>
    </lineage>
</organism>
<feature type="domain" description="Aminotransferase class I/classII large" evidence="5">
    <location>
        <begin position="26"/>
        <end position="359"/>
    </location>
</feature>
<dbReference type="PROSITE" id="PS00105">
    <property type="entry name" value="AA_TRANSFER_CLASS_1"/>
    <property type="match status" value="1"/>
</dbReference>
<dbReference type="Pfam" id="PF00155">
    <property type="entry name" value="Aminotran_1_2"/>
    <property type="match status" value="1"/>
</dbReference>
<dbReference type="NCBIfam" id="TIGR03539">
    <property type="entry name" value="DapC_actino"/>
    <property type="match status" value="1"/>
</dbReference>
<dbReference type="SUPFAM" id="SSF53383">
    <property type="entry name" value="PLP-dependent transferases"/>
    <property type="match status" value="1"/>
</dbReference>
<dbReference type="EMBL" id="VLLL01000011">
    <property type="protein sequence ID" value="TWJ07625.1"/>
    <property type="molecule type" value="Genomic_DNA"/>
</dbReference>
<dbReference type="RefSeq" id="WP_147144428.1">
    <property type="nucleotide sequence ID" value="NZ_BAABIJ010000007.1"/>
</dbReference>
<gene>
    <name evidence="6" type="ORF">LX16_5111</name>
</gene>
<sequence length="368" mass="39978">MRSLPEYPFDRIAPYRATAERHPGGLIDLSMGTPVDPVPESIRKALADRSDRPGYPMTAGTPELRRSIRDWLARHCHTPADDGPGVLPTIGSKEAVAWLPTLLDLGPGDAVVFPRLSYPTYEIGARLAGADLIRADDPAEVDHPRVRLVWLNSPGNPTGEVLSAARLTGWVEWSRERGAIVVDDECYHSLGWEAAPASILDPAVSGPVPSGVLAVHSLSKRSNLAGYRAGFIAGDAALIEALLQVRKHAGMIVPTPVQAAMVEALTDESHAEEQRERYRRRRDRLATALRDAGWRIDHSEAGLYLWVTDGRDCWEATAAFAELGVLVVPGEVYGPDGDRHVRIALTVTDAQVTEAVTRLATRPRSALA</sequence>
<dbReference type="InterPro" id="IPR015424">
    <property type="entry name" value="PyrdxlP-dep_Trfase"/>
</dbReference>
<reference evidence="6 7" key="1">
    <citation type="journal article" date="2013" name="Stand. Genomic Sci.">
        <title>Genomic Encyclopedia of Type Strains, Phase I: The one thousand microbial genomes (KMG-I) project.</title>
        <authorList>
            <person name="Kyrpides N.C."/>
            <person name="Woyke T."/>
            <person name="Eisen J.A."/>
            <person name="Garrity G."/>
            <person name="Lilburn T.G."/>
            <person name="Beck B.J."/>
            <person name="Whitman W.B."/>
            <person name="Hugenholtz P."/>
            <person name="Klenk H.P."/>
        </authorList>
    </citation>
    <scope>NUCLEOTIDE SEQUENCE [LARGE SCALE GENOMIC DNA]</scope>
    <source>
        <strain evidence="6 7">DSM 45044</strain>
    </source>
</reference>
<keyword evidence="7" id="KW-1185">Reference proteome</keyword>
<comment type="similarity">
    <text evidence="4">Belongs to the class-I pyridoxal-phosphate-dependent aminotransferase family.</text>
</comment>
<dbReference type="InterPro" id="IPR004838">
    <property type="entry name" value="NHTrfase_class1_PyrdxlP-BS"/>
</dbReference>
<name>A0A562UPS8_9ACTN</name>
<dbReference type="AlphaFoldDB" id="A0A562UPS8"/>
<keyword evidence="2 4" id="KW-0032">Aminotransferase</keyword>
<dbReference type="OrthoDB" id="9813612at2"/>
<evidence type="ECO:0000256" key="4">
    <source>
        <dbReference type="RuleBase" id="RU000481"/>
    </source>
</evidence>
<dbReference type="PANTHER" id="PTHR42832:SF3">
    <property type="entry name" value="L-GLUTAMINE--4-(METHYLSULFANYL)-2-OXOBUTANOATE AMINOTRANSFERASE"/>
    <property type="match status" value="1"/>
</dbReference>
<comment type="cofactor">
    <cofactor evidence="1 4">
        <name>pyridoxal 5'-phosphate</name>
        <dbReference type="ChEBI" id="CHEBI:597326"/>
    </cofactor>
</comment>
<keyword evidence="3 4" id="KW-0808">Transferase</keyword>
<dbReference type="GO" id="GO:0030170">
    <property type="term" value="F:pyridoxal phosphate binding"/>
    <property type="evidence" value="ECO:0007669"/>
    <property type="project" value="InterPro"/>
</dbReference>
<dbReference type="GO" id="GO:0008483">
    <property type="term" value="F:transaminase activity"/>
    <property type="evidence" value="ECO:0007669"/>
    <property type="project" value="UniProtKB-KW"/>
</dbReference>
<evidence type="ECO:0000256" key="2">
    <source>
        <dbReference type="ARBA" id="ARBA00022576"/>
    </source>
</evidence>
<protein>
    <recommendedName>
        <fullName evidence="4">Aminotransferase</fullName>
        <ecNumber evidence="4">2.6.1.-</ecNumber>
    </recommendedName>
</protein>
<dbReference type="Gene3D" id="3.40.640.10">
    <property type="entry name" value="Type I PLP-dependent aspartate aminotransferase-like (Major domain)"/>
    <property type="match status" value="1"/>
</dbReference>
<evidence type="ECO:0000259" key="5">
    <source>
        <dbReference type="Pfam" id="PF00155"/>
    </source>
</evidence>